<protein>
    <submittedName>
        <fullName evidence="1">Uncharacterized protein</fullName>
    </submittedName>
</protein>
<accession>A0AA92U0R1</accession>
<name>A0AA92U0R1_9BACT</name>
<gene>
    <name evidence="1" type="ORF">DWV76_00455</name>
</gene>
<dbReference type="AlphaFoldDB" id="A0AA92U0R1"/>
<evidence type="ECO:0000313" key="2">
    <source>
        <dbReference type="Proteomes" id="UP000283785"/>
    </source>
</evidence>
<dbReference type="Proteomes" id="UP000283785">
    <property type="component" value="Unassembled WGS sequence"/>
</dbReference>
<dbReference type="EMBL" id="QSAG01000001">
    <property type="protein sequence ID" value="RGW45023.1"/>
    <property type="molecule type" value="Genomic_DNA"/>
</dbReference>
<sequence length="111" mass="12613">MITTSKFSDVAKVLKGLAAVYSVQYDSSFIESDMKIDIDTIKKEFAYCNGKKYGFALTIGIRKSGTNNSLGSMFRTFLEDGDFVALFTLVFDNHTKVWNIKKVTNEEECYY</sequence>
<evidence type="ECO:0000313" key="1">
    <source>
        <dbReference type="EMBL" id="RGW45023.1"/>
    </source>
</evidence>
<comment type="caution">
    <text evidence="1">The sequence shown here is derived from an EMBL/GenBank/DDBJ whole genome shotgun (WGS) entry which is preliminary data.</text>
</comment>
<proteinExistence type="predicted"/>
<reference evidence="1 2" key="1">
    <citation type="submission" date="2018-08" db="EMBL/GenBank/DDBJ databases">
        <title>A genome reference for cultivated species of the human gut microbiota.</title>
        <authorList>
            <person name="Zou Y."/>
            <person name="Xue W."/>
            <person name="Luo G."/>
        </authorList>
    </citation>
    <scope>NUCLEOTIDE SEQUENCE [LARGE SCALE GENOMIC DNA]</scope>
    <source>
        <strain evidence="1 2">AF12-50</strain>
    </source>
</reference>
<organism evidence="1 2">
    <name type="scientific">Segatella copri</name>
    <dbReference type="NCBI Taxonomy" id="165179"/>
    <lineage>
        <taxon>Bacteria</taxon>
        <taxon>Pseudomonadati</taxon>
        <taxon>Bacteroidota</taxon>
        <taxon>Bacteroidia</taxon>
        <taxon>Bacteroidales</taxon>
        <taxon>Prevotellaceae</taxon>
        <taxon>Segatella</taxon>
    </lineage>
</organism>
<dbReference type="RefSeq" id="WP_118062987.1">
    <property type="nucleotide sequence ID" value="NZ_QSAG01000001.1"/>
</dbReference>